<protein>
    <submittedName>
        <fullName evidence="1">Uncharacterized protein</fullName>
    </submittedName>
</protein>
<dbReference type="EMBL" id="JBHRVD010000001">
    <property type="protein sequence ID" value="MFC3320634.1"/>
    <property type="molecule type" value="Genomic_DNA"/>
</dbReference>
<sequence>MSGTCQSGGRAGLWSSTRLPITTSPAAAIRIRVDQGSEFEEAMAEKSALADYLIKTTGLTLSPEKTKDR</sequence>
<comment type="caution">
    <text evidence="1">The sequence shown here is derived from an EMBL/GenBank/DDBJ whole genome shotgun (WGS) entry which is preliminary data.</text>
</comment>
<name>A0ABV7MH35_9HYPH</name>
<dbReference type="Proteomes" id="UP001595648">
    <property type="component" value="Unassembled WGS sequence"/>
</dbReference>
<accession>A0ABV7MH35</accession>
<evidence type="ECO:0000313" key="2">
    <source>
        <dbReference type="Proteomes" id="UP001595648"/>
    </source>
</evidence>
<keyword evidence="2" id="KW-1185">Reference proteome</keyword>
<evidence type="ECO:0000313" key="1">
    <source>
        <dbReference type="EMBL" id="MFC3320634.1"/>
    </source>
</evidence>
<gene>
    <name evidence="1" type="ORF">ACFOJ9_02080</name>
</gene>
<dbReference type="RefSeq" id="WP_378988323.1">
    <property type="nucleotide sequence ID" value="NZ_JBHRVD010000001.1"/>
</dbReference>
<proteinExistence type="predicted"/>
<organism evidence="1 2">
    <name type="scientific">Mesorhizobium cantuariense</name>
    <dbReference type="NCBI Taxonomy" id="1300275"/>
    <lineage>
        <taxon>Bacteria</taxon>
        <taxon>Pseudomonadati</taxon>
        <taxon>Pseudomonadota</taxon>
        <taxon>Alphaproteobacteria</taxon>
        <taxon>Hyphomicrobiales</taxon>
        <taxon>Phyllobacteriaceae</taxon>
        <taxon>Mesorhizobium</taxon>
    </lineage>
</organism>
<reference evidence="2" key="1">
    <citation type="journal article" date="2019" name="Int. J. Syst. Evol. Microbiol.">
        <title>The Global Catalogue of Microorganisms (GCM) 10K type strain sequencing project: providing services to taxonomists for standard genome sequencing and annotation.</title>
        <authorList>
            <consortium name="The Broad Institute Genomics Platform"/>
            <consortium name="The Broad Institute Genome Sequencing Center for Infectious Disease"/>
            <person name="Wu L."/>
            <person name="Ma J."/>
        </authorList>
    </citation>
    <scope>NUCLEOTIDE SEQUENCE [LARGE SCALE GENOMIC DNA]</scope>
    <source>
        <strain evidence="2">ICMP 19515</strain>
    </source>
</reference>